<gene>
    <name evidence="6" type="ORF">DesfrDRAFT_2344</name>
</gene>
<dbReference type="EMBL" id="AECZ01000014">
    <property type="protein sequence ID" value="EFL50972.1"/>
    <property type="molecule type" value="Genomic_DNA"/>
</dbReference>
<sequence length="344" mass="37667">MIPTAIPDAPLFSIIIPFKAPGPYLVESLPHLLGLIEKDFEVILLPDAPMDVAAYTDDPRVRAVATGPVSPAVKRDRGALQALGAYLAFIDDDAYPDPAWLTVARVAFEDDPGLAAVGGPAVTPPDDPFWARASGAVFLSRLTGFPERYRPTPPSRLVDDWPTVNLIVSREAFFDVGGFDTACWPGEDTKFCLDLVHKKGGAIRYLPELFVWHHRRPGLKKHLRQVGNYGLHRGHFVRVHPETSRRLRYFLPSLWVLFIAASILHGLFVAAGGVSALPCAGELIGLGFAAYAVFLLLILADLVRFESPAVALAALPFVALTHVWYGLRFLYGLTKKKLISSLGR</sequence>
<name>E1JXJ5_SOLFR</name>
<feature type="transmembrane region" description="Helical" evidence="4">
    <location>
        <begin position="309"/>
        <end position="327"/>
    </location>
</feature>
<accession>E1JXJ5</accession>
<comment type="similarity">
    <text evidence="1">Belongs to the glycosyltransferase 2 family.</text>
</comment>
<evidence type="ECO:0000313" key="7">
    <source>
        <dbReference type="Proteomes" id="UP000006250"/>
    </source>
</evidence>
<evidence type="ECO:0000256" key="3">
    <source>
        <dbReference type="ARBA" id="ARBA00022679"/>
    </source>
</evidence>
<keyword evidence="3 6" id="KW-0808">Transferase</keyword>
<feature type="transmembrane region" description="Helical" evidence="4">
    <location>
        <begin position="283"/>
        <end position="303"/>
    </location>
</feature>
<dbReference type="SUPFAM" id="SSF53448">
    <property type="entry name" value="Nucleotide-diphospho-sugar transferases"/>
    <property type="match status" value="1"/>
</dbReference>
<evidence type="ECO:0000259" key="5">
    <source>
        <dbReference type="Pfam" id="PF13632"/>
    </source>
</evidence>
<dbReference type="Gene3D" id="3.90.550.10">
    <property type="entry name" value="Spore Coat Polysaccharide Biosynthesis Protein SpsA, Chain A"/>
    <property type="match status" value="1"/>
</dbReference>
<keyword evidence="4" id="KW-0472">Membrane</keyword>
<keyword evidence="4" id="KW-1133">Transmembrane helix</keyword>
<feature type="domain" description="Glycosyltransferase 2-like" evidence="5">
    <location>
        <begin position="88"/>
        <end position="298"/>
    </location>
</feature>
<dbReference type="InterPro" id="IPR029044">
    <property type="entry name" value="Nucleotide-diphossugar_trans"/>
</dbReference>
<dbReference type="PANTHER" id="PTHR43179">
    <property type="entry name" value="RHAMNOSYLTRANSFERASE WBBL"/>
    <property type="match status" value="1"/>
</dbReference>
<keyword evidence="7" id="KW-1185">Reference proteome</keyword>
<evidence type="ECO:0000313" key="6">
    <source>
        <dbReference type="EMBL" id="EFL50972.1"/>
    </source>
</evidence>
<dbReference type="STRING" id="596151.DesfrDRAFT_2344"/>
<evidence type="ECO:0000256" key="1">
    <source>
        <dbReference type="ARBA" id="ARBA00006739"/>
    </source>
</evidence>
<comment type="caution">
    <text evidence="6">The sequence shown here is derived from an EMBL/GenBank/DDBJ whole genome shotgun (WGS) entry which is preliminary data.</text>
</comment>
<organism evidence="6 7">
    <name type="scientific">Solidesulfovibrio fructosivorans JJ]</name>
    <dbReference type="NCBI Taxonomy" id="596151"/>
    <lineage>
        <taxon>Bacteria</taxon>
        <taxon>Pseudomonadati</taxon>
        <taxon>Thermodesulfobacteriota</taxon>
        <taxon>Desulfovibrionia</taxon>
        <taxon>Desulfovibrionales</taxon>
        <taxon>Desulfovibrionaceae</taxon>
        <taxon>Solidesulfovibrio</taxon>
    </lineage>
</organism>
<dbReference type="Pfam" id="PF13632">
    <property type="entry name" value="Glyco_trans_2_3"/>
    <property type="match status" value="1"/>
</dbReference>
<dbReference type="eggNOG" id="COG1216">
    <property type="taxonomic scope" value="Bacteria"/>
</dbReference>
<keyword evidence="4" id="KW-0812">Transmembrane</keyword>
<keyword evidence="2" id="KW-0328">Glycosyltransferase</keyword>
<dbReference type="PANTHER" id="PTHR43179:SF12">
    <property type="entry name" value="GALACTOFURANOSYLTRANSFERASE GLFT2"/>
    <property type="match status" value="1"/>
</dbReference>
<dbReference type="InterPro" id="IPR001173">
    <property type="entry name" value="Glyco_trans_2-like"/>
</dbReference>
<reference evidence="6 7" key="1">
    <citation type="submission" date="2010-08" db="EMBL/GenBank/DDBJ databases">
        <title>The draft genome of Desulfovibrio fructosovorans JJ.</title>
        <authorList>
            <consortium name="US DOE Joint Genome Institute (JGI-PGF)"/>
            <person name="Lucas S."/>
            <person name="Copeland A."/>
            <person name="Lapidus A."/>
            <person name="Cheng J.-F."/>
            <person name="Bruce D."/>
            <person name="Goodwin L."/>
            <person name="Pitluck S."/>
            <person name="Land M.L."/>
            <person name="Hauser L."/>
            <person name="Chang Y.-J."/>
            <person name="Jeffries C."/>
            <person name="Wall J.D."/>
            <person name="Stahl D.A."/>
            <person name="Arkin A.P."/>
            <person name="Dehal P."/>
            <person name="Stolyar S.M."/>
            <person name="Hazen T.C."/>
            <person name="Woyke T.J."/>
        </authorList>
    </citation>
    <scope>NUCLEOTIDE SEQUENCE [LARGE SCALE GENOMIC DNA]</scope>
    <source>
        <strain evidence="6 7">JJ</strain>
    </source>
</reference>
<dbReference type="RefSeq" id="WP_005994074.1">
    <property type="nucleotide sequence ID" value="NZ_AECZ01000014.1"/>
</dbReference>
<dbReference type="GO" id="GO:0016757">
    <property type="term" value="F:glycosyltransferase activity"/>
    <property type="evidence" value="ECO:0007669"/>
    <property type="project" value="UniProtKB-KW"/>
</dbReference>
<proteinExistence type="inferred from homology"/>
<evidence type="ECO:0000256" key="2">
    <source>
        <dbReference type="ARBA" id="ARBA00022676"/>
    </source>
</evidence>
<feature type="transmembrane region" description="Helical" evidence="4">
    <location>
        <begin position="249"/>
        <end position="271"/>
    </location>
</feature>
<protein>
    <submittedName>
        <fullName evidence="6">Glycosyl transferase family 2</fullName>
    </submittedName>
</protein>
<dbReference type="Proteomes" id="UP000006250">
    <property type="component" value="Unassembled WGS sequence"/>
</dbReference>
<evidence type="ECO:0000256" key="4">
    <source>
        <dbReference type="SAM" id="Phobius"/>
    </source>
</evidence>
<dbReference type="AlphaFoldDB" id="E1JXJ5"/>